<evidence type="ECO:0000313" key="3">
    <source>
        <dbReference type="EMBL" id="KXS95984.1"/>
    </source>
</evidence>
<feature type="compositionally biased region" description="Low complexity" evidence="1">
    <location>
        <begin position="683"/>
        <end position="696"/>
    </location>
</feature>
<dbReference type="PROSITE" id="PS01159">
    <property type="entry name" value="WW_DOMAIN_1"/>
    <property type="match status" value="1"/>
</dbReference>
<keyword evidence="4" id="KW-1185">Reference proteome</keyword>
<comment type="caution">
    <text evidence="3">The sequence shown here is derived from an EMBL/GenBank/DDBJ whole genome shotgun (WGS) entry which is preliminary data.</text>
</comment>
<dbReference type="CDD" id="cd07389">
    <property type="entry name" value="MPP_PhoD"/>
    <property type="match status" value="1"/>
</dbReference>
<dbReference type="Pfam" id="PF00397">
    <property type="entry name" value="WW"/>
    <property type="match status" value="1"/>
</dbReference>
<feature type="region of interest" description="Disordered" evidence="1">
    <location>
        <begin position="496"/>
        <end position="713"/>
    </location>
</feature>
<feature type="region of interest" description="Disordered" evidence="1">
    <location>
        <begin position="448"/>
        <end position="484"/>
    </location>
</feature>
<dbReference type="Gene3D" id="3.60.21.70">
    <property type="entry name" value="PhoD-like phosphatase"/>
    <property type="match status" value="1"/>
</dbReference>
<evidence type="ECO:0000313" key="4">
    <source>
        <dbReference type="Proteomes" id="UP000070133"/>
    </source>
</evidence>
<feature type="compositionally biased region" description="Pro residues" evidence="1">
    <location>
        <begin position="937"/>
        <end position="950"/>
    </location>
</feature>
<dbReference type="Gene3D" id="2.20.70.10">
    <property type="match status" value="1"/>
</dbReference>
<feature type="region of interest" description="Disordered" evidence="1">
    <location>
        <begin position="254"/>
        <end position="301"/>
    </location>
</feature>
<dbReference type="PROSITE" id="PS50020">
    <property type="entry name" value="WW_DOMAIN_2"/>
    <property type="match status" value="1"/>
</dbReference>
<accession>A0A139H0N3</accession>
<dbReference type="SMART" id="SM00456">
    <property type="entry name" value="WW"/>
    <property type="match status" value="1"/>
</dbReference>
<dbReference type="InterPro" id="IPR043904">
    <property type="entry name" value="PhoD_2-like"/>
</dbReference>
<feature type="compositionally biased region" description="Pro residues" evidence="1">
    <location>
        <begin position="501"/>
        <end position="511"/>
    </location>
</feature>
<reference evidence="3 4" key="1">
    <citation type="submission" date="2015-07" db="EMBL/GenBank/DDBJ databases">
        <title>Comparative genomics of the Sigatoka disease complex on banana suggests a link between parallel evolutionary changes in Pseudocercospora fijiensis and Pseudocercospora eumusae and increased virulence on the banana host.</title>
        <authorList>
            <person name="Chang T.-C."/>
            <person name="Salvucci A."/>
            <person name="Crous P.W."/>
            <person name="Stergiopoulos I."/>
        </authorList>
    </citation>
    <scope>NUCLEOTIDE SEQUENCE [LARGE SCALE GENOMIC DNA]</scope>
    <source>
        <strain evidence="3 4">CBS 114824</strain>
    </source>
</reference>
<feature type="compositionally biased region" description="Low complexity" evidence="1">
    <location>
        <begin position="900"/>
        <end position="915"/>
    </location>
</feature>
<dbReference type="CDD" id="cd00201">
    <property type="entry name" value="WW"/>
    <property type="match status" value="1"/>
</dbReference>
<evidence type="ECO:0000259" key="2">
    <source>
        <dbReference type="PROSITE" id="PS50020"/>
    </source>
</evidence>
<gene>
    <name evidence="3" type="ORF">AC578_8083</name>
</gene>
<protein>
    <recommendedName>
        <fullName evidence="2">WW domain-containing protein</fullName>
    </recommendedName>
</protein>
<feature type="compositionally biased region" description="Polar residues" evidence="1">
    <location>
        <begin position="763"/>
        <end position="782"/>
    </location>
</feature>
<dbReference type="SUPFAM" id="SSF51045">
    <property type="entry name" value="WW domain"/>
    <property type="match status" value="1"/>
</dbReference>
<feature type="compositionally biased region" description="Polar residues" evidence="1">
    <location>
        <begin position="197"/>
        <end position="208"/>
    </location>
</feature>
<feature type="compositionally biased region" description="Low complexity" evidence="1">
    <location>
        <begin position="738"/>
        <end position="758"/>
    </location>
</feature>
<dbReference type="FunFam" id="2.20.70.10:FF:000028">
    <property type="entry name" value="WW domain-containing protein"/>
    <property type="match status" value="1"/>
</dbReference>
<feature type="region of interest" description="Disordered" evidence="1">
    <location>
        <begin position="932"/>
        <end position="952"/>
    </location>
</feature>
<feature type="compositionally biased region" description="Low complexity" evidence="1">
    <location>
        <begin position="283"/>
        <end position="297"/>
    </location>
</feature>
<feature type="region of interest" description="Disordered" evidence="1">
    <location>
        <begin position="736"/>
        <end position="918"/>
    </location>
</feature>
<dbReference type="STRING" id="321146.A0A139H0N3"/>
<dbReference type="GO" id="GO:0016020">
    <property type="term" value="C:membrane"/>
    <property type="evidence" value="ECO:0007669"/>
    <property type="project" value="TreeGrafter"/>
</dbReference>
<proteinExistence type="predicted"/>
<dbReference type="PANTHER" id="PTHR46689:SF2">
    <property type="entry name" value="WW DOMAIN PROTEIN (AFU_ORTHOLOGUE AFUA_6G06520)"/>
    <property type="match status" value="1"/>
</dbReference>
<feature type="compositionally biased region" description="Pro residues" evidence="1">
    <location>
        <begin position="613"/>
        <end position="622"/>
    </location>
</feature>
<evidence type="ECO:0000256" key="1">
    <source>
        <dbReference type="SAM" id="MobiDB-lite"/>
    </source>
</evidence>
<dbReference type="PANTHER" id="PTHR46689">
    <property type="entry name" value="MEMBRANE PROTEIN, PUTATIVE-RELATED"/>
    <property type="match status" value="1"/>
</dbReference>
<dbReference type="InterPro" id="IPR038607">
    <property type="entry name" value="PhoD-like_sf"/>
</dbReference>
<dbReference type="OrthoDB" id="2419400at2759"/>
<feature type="region of interest" description="Disordered" evidence="1">
    <location>
        <begin position="192"/>
        <end position="237"/>
    </location>
</feature>
<feature type="domain" description="WW" evidence="2">
    <location>
        <begin position="947"/>
        <end position="981"/>
    </location>
</feature>
<dbReference type="InterPro" id="IPR001202">
    <property type="entry name" value="WW_dom"/>
</dbReference>
<sequence length="1675" mass="182086">MAELVDGSAAPAAPVIDDHAIVQSWTPINGRRIDTNVHGVHFYKARPLEVYPTSIWKAMPGRAPDEEEMLDYDEEEFLHLPEHLTSPENKAFEEGVAPTIQGEASVWDYVSEEEYLGSKMTLLTDHALLRLATKYTMKQLAERINAAAEVWEADVTSEKQLRRRLYERYIPQLAEAKGMEVAEIRKELDDARKVNGVGSQKRGSSWSPSPEPRRKGKKQKKDADHAQDFGPRSSPALYDKHQDVLPWLKNQAMMTTEEEQRPPGKKSTTSLKPLTIPDGKQDATTCSSPCTTATPSTGDLGPIPEADQAIFDSDPNSIVGATVYALAIRYSVAEIQKRMLLAHPAADIKAQHAKNELYKYVGQLARQNGKDRGEILHELNLARSVGRMNRKGLHGGFVQRKRKAVEGEGEDGDVETAEALSVQMFIETRHGSNDGIITSSMQQQDLFLQSDSPPNHFETPKPLQIKKQASPSSSSASASEPHQQWAQYRVPFSSAAYGAPTSPPPSGPLPYPDERTRRHPTPAAVPNQPPSRTATPQELASAEEGRAGIQPRRRKDSMSSQGSGGANGGRPKFDANDPNRPTLGGYGGSPVGTTSSSRLAERRGAPSKSIFPPDSPGGPEPPIKSDEDDGLFQLKPQRKPSAQSDAEYSQQFYPPPLGAAPPATSAAAGRMHIPDPAGINRLSSTASTSTTRASRGSPPPPETPIDGAGAAAASGLTGIEARYAASGIPGTSTLNEMQAQSAAAAARRAQYAQPQPRQGTLGVPQQTQQSSSGGRWSPTEPTGSAPHGPPITFQGVEEVASRGDAVPSQASRERQPSYPRPAQPSTSPNNLAEDMSRMNVQEEPPPAYSPPAAGSVHSPYPNEKGRYANTASPTPAAGADTGRRPTDPNVRGHPAFANDPPSQSSASPQPGSSQQNGATAGIAPINVAQANQSVSPQPGPAGPASPPPLPEGWIAHLDNNSGHYYYIHLPTQSTQWEFPKGPTPLNLQEPMSPGAGIASPVGSVFKQPLASPGFPVQQMANYDRNSVFSMNSLASPAASGFTGPPPSAGVDMYKIAPSNAVYFGPYLRYTNMDLERGLWLGSIMLITDASNQPPTIHLHQSQDLSPNPRQLKAHPIHSHQRWIFYRYDIDLRMEETGASKWTYAITSHLGCTRYEFLVAGRSETSWRFVAHSGNDFAINVSANDRSKLGGAPLMWKDVLVKHQECGGFHTQIGLGGQIYADRLWKDIPALRQWTQISGKENRKTAPWTAKMEEDVTHAYFHYYTSHFDQPAVKEAFAQIPQVCCLDDHDIFDGYGSYPEYMQESHVFKNLGRIGIEMYLLFQHHTTHEILRNVSNDIDLFTITGKGWHFLKYLGPSVVIVGPDTRSERNEKQVMAGPTYQGIFPKVATLPPSVQHCIWLMPVPIIYPRLEGIEQVASTVATGKKIATGGFNMLGKVTSGVAGIVGAKGVVNHGFDAAKKAVGKTGLMQGVLSPFGDIDMLDELRDLWTHESKDLERTYIIRTLQGISHNKSLRMTFLSGSVNSCGAGLVHDPQHPSDHKTMYQLITSSIVNAPTPSYILRMLHNNKQLYIPANGHRSQVGVPSDTKEDMMEIFAADVDGRPREHRRLMGRRNYLACVAYDPELVQGAFHPQTPGQQPQGAGRLSLAADFMVQNEGAFGQPMKYGPVIIPSLDYGR</sequence>
<organism evidence="3 4">
    <name type="scientific">Pseudocercospora eumusae</name>
    <dbReference type="NCBI Taxonomy" id="321146"/>
    <lineage>
        <taxon>Eukaryota</taxon>
        <taxon>Fungi</taxon>
        <taxon>Dikarya</taxon>
        <taxon>Ascomycota</taxon>
        <taxon>Pezizomycotina</taxon>
        <taxon>Dothideomycetes</taxon>
        <taxon>Dothideomycetidae</taxon>
        <taxon>Mycosphaerellales</taxon>
        <taxon>Mycosphaerellaceae</taxon>
        <taxon>Pseudocercospora</taxon>
    </lineage>
</organism>
<dbReference type="Proteomes" id="UP000070133">
    <property type="component" value="Unassembled WGS sequence"/>
</dbReference>
<name>A0A139H0N3_9PEZI</name>
<dbReference type="EMBL" id="LFZN01000191">
    <property type="protein sequence ID" value="KXS95984.1"/>
    <property type="molecule type" value="Genomic_DNA"/>
</dbReference>
<feature type="compositionally biased region" description="Low complexity" evidence="1">
    <location>
        <begin position="469"/>
        <end position="479"/>
    </location>
</feature>
<feature type="compositionally biased region" description="Polar residues" evidence="1">
    <location>
        <begin position="640"/>
        <end position="652"/>
    </location>
</feature>
<dbReference type="Pfam" id="PF19050">
    <property type="entry name" value="PhoD_2"/>
    <property type="match status" value="1"/>
</dbReference>
<dbReference type="InterPro" id="IPR036020">
    <property type="entry name" value="WW_dom_sf"/>
</dbReference>
<dbReference type="InterPro" id="IPR018946">
    <property type="entry name" value="PhoD-like_MPP"/>
</dbReference>